<feature type="signal peptide" evidence="2">
    <location>
        <begin position="1"/>
        <end position="23"/>
    </location>
</feature>
<feature type="region of interest" description="Disordered" evidence="1">
    <location>
        <begin position="24"/>
        <end position="97"/>
    </location>
</feature>
<comment type="caution">
    <text evidence="3">The sequence shown here is derived from an EMBL/GenBank/DDBJ whole genome shotgun (WGS) entry which is preliminary data.</text>
</comment>
<dbReference type="AlphaFoldDB" id="A0ABD3P5D5"/>
<reference evidence="3 4" key="1">
    <citation type="journal article" date="2020" name="G3 (Bethesda)">
        <title>Improved Reference Genome for Cyclotella cryptica CCMP332, a Model for Cell Wall Morphogenesis, Salinity Adaptation, and Lipid Production in Diatoms (Bacillariophyta).</title>
        <authorList>
            <person name="Roberts W.R."/>
            <person name="Downey K.M."/>
            <person name="Ruck E.C."/>
            <person name="Traller J.C."/>
            <person name="Alverson A.J."/>
        </authorList>
    </citation>
    <scope>NUCLEOTIDE SEQUENCE [LARGE SCALE GENOMIC DNA]</scope>
    <source>
        <strain evidence="3 4">CCMP332</strain>
    </source>
</reference>
<name>A0ABD3P5D5_9STRA</name>
<feature type="chain" id="PRO_5044815214" evidence="2">
    <location>
        <begin position="24"/>
        <end position="136"/>
    </location>
</feature>
<accession>A0ABD3P5D5</accession>
<evidence type="ECO:0000256" key="1">
    <source>
        <dbReference type="SAM" id="MobiDB-lite"/>
    </source>
</evidence>
<proteinExistence type="predicted"/>
<keyword evidence="4" id="KW-1185">Reference proteome</keyword>
<evidence type="ECO:0000256" key="2">
    <source>
        <dbReference type="SAM" id="SignalP"/>
    </source>
</evidence>
<sequence length="136" mass="15109">MNIFSARVASFLLVLILVEKASGSRRGWKPSWDDDWGGSSSSSSSSSKSSKSSGSSGKSSKSSWGGWGGWDDDDDDDWKGWKGWRGSGYRKKKKNRGWRRGYRNHWHGRDLTLGIGDTLNEVEEIEEEAANDSMGN</sequence>
<evidence type="ECO:0000313" key="4">
    <source>
        <dbReference type="Proteomes" id="UP001516023"/>
    </source>
</evidence>
<dbReference type="Proteomes" id="UP001516023">
    <property type="component" value="Unassembled WGS sequence"/>
</dbReference>
<evidence type="ECO:0000313" key="3">
    <source>
        <dbReference type="EMBL" id="KAL3782974.1"/>
    </source>
</evidence>
<keyword evidence="2" id="KW-0732">Signal</keyword>
<gene>
    <name evidence="3" type="ORF">HJC23_003130</name>
</gene>
<protein>
    <submittedName>
        <fullName evidence="3">Uncharacterized protein</fullName>
    </submittedName>
</protein>
<dbReference type="EMBL" id="JABMIG020000271">
    <property type="protein sequence ID" value="KAL3782974.1"/>
    <property type="molecule type" value="Genomic_DNA"/>
</dbReference>
<feature type="compositionally biased region" description="Low complexity" evidence="1">
    <location>
        <begin position="37"/>
        <end position="64"/>
    </location>
</feature>
<organism evidence="3 4">
    <name type="scientific">Cyclotella cryptica</name>
    <dbReference type="NCBI Taxonomy" id="29204"/>
    <lineage>
        <taxon>Eukaryota</taxon>
        <taxon>Sar</taxon>
        <taxon>Stramenopiles</taxon>
        <taxon>Ochrophyta</taxon>
        <taxon>Bacillariophyta</taxon>
        <taxon>Coscinodiscophyceae</taxon>
        <taxon>Thalassiosirophycidae</taxon>
        <taxon>Stephanodiscales</taxon>
        <taxon>Stephanodiscaceae</taxon>
        <taxon>Cyclotella</taxon>
    </lineage>
</organism>
<feature type="compositionally biased region" description="Basic residues" evidence="1">
    <location>
        <begin position="88"/>
        <end position="97"/>
    </location>
</feature>